<dbReference type="InterPro" id="IPR008271">
    <property type="entry name" value="Ser/Thr_kinase_AS"/>
</dbReference>
<evidence type="ECO:0000256" key="7">
    <source>
        <dbReference type="ARBA" id="ARBA00048679"/>
    </source>
</evidence>
<keyword evidence="3 8" id="KW-0547">Nucleotide-binding</keyword>
<comment type="catalytic activity">
    <reaction evidence="6">
        <text>L-threonyl-[protein] + ATP = O-phospho-L-threonyl-[protein] + ADP + H(+)</text>
        <dbReference type="Rhea" id="RHEA:46608"/>
        <dbReference type="Rhea" id="RHEA-COMP:11060"/>
        <dbReference type="Rhea" id="RHEA-COMP:11605"/>
        <dbReference type="ChEBI" id="CHEBI:15378"/>
        <dbReference type="ChEBI" id="CHEBI:30013"/>
        <dbReference type="ChEBI" id="CHEBI:30616"/>
        <dbReference type="ChEBI" id="CHEBI:61977"/>
        <dbReference type="ChEBI" id="CHEBI:456216"/>
        <dbReference type="EC" id="2.7.11.1"/>
    </reaction>
</comment>
<evidence type="ECO:0000256" key="3">
    <source>
        <dbReference type="ARBA" id="ARBA00022741"/>
    </source>
</evidence>
<dbReference type="PROSITE" id="PS50011">
    <property type="entry name" value="PROTEIN_KINASE_DOM"/>
    <property type="match status" value="1"/>
</dbReference>
<feature type="binding site" evidence="8">
    <location>
        <position position="35"/>
    </location>
    <ligand>
        <name>ATP</name>
        <dbReference type="ChEBI" id="CHEBI:30616"/>
    </ligand>
</feature>
<dbReference type="GO" id="GO:0005524">
    <property type="term" value="F:ATP binding"/>
    <property type="evidence" value="ECO:0007669"/>
    <property type="project" value="UniProtKB-UniRule"/>
</dbReference>
<accession>A0A0C1ZA56</accession>
<evidence type="ECO:0000259" key="10">
    <source>
        <dbReference type="PROSITE" id="PS50011"/>
    </source>
</evidence>
<keyword evidence="1 11" id="KW-0723">Serine/threonine-protein kinase</keyword>
<comment type="catalytic activity">
    <reaction evidence="7">
        <text>L-seryl-[protein] + ATP = O-phospho-L-seryl-[protein] + ADP + H(+)</text>
        <dbReference type="Rhea" id="RHEA:17989"/>
        <dbReference type="Rhea" id="RHEA-COMP:9863"/>
        <dbReference type="Rhea" id="RHEA-COMP:11604"/>
        <dbReference type="ChEBI" id="CHEBI:15378"/>
        <dbReference type="ChEBI" id="CHEBI:29999"/>
        <dbReference type="ChEBI" id="CHEBI:30616"/>
        <dbReference type="ChEBI" id="CHEBI:83421"/>
        <dbReference type="ChEBI" id="CHEBI:456216"/>
        <dbReference type="EC" id="2.7.11.1"/>
    </reaction>
</comment>
<dbReference type="InterPro" id="IPR017441">
    <property type="entry name" value="Protein_kinase_ATP_BS"/>
</dbReference>
<keyword evidence="4 11" id="KW-0418">Kinase</keyword>
<dbReference type="PANTHER" id="PTHR43289:SF6">
    <property type="entry name" value="SERINE_THREONINE-PROTEIN KINASE NEKL-3"/>
    <property type="match status" value="1"/>
</dbReference>
<organism evidence="11 12">
    <name type="scientific">Enhygromyxa salina</name>
    <dbReference type="NCBI Taxonomy" id="215803"/>
    <lineage>
        <taxon>Bacteria</taxon>
        <taxon>Pseudomonadati</taxon>
        <taxon>Myxococcota</taxon>
        <taxon>Polyangia</taxon>
        <taxon>Nannocystales</taxon>
        <taxon>Nannocystaceae</taxon>
        <taxon>Enhygromyxa</taxon>
    </lineage>
</organism>
<protein>
    <submittedName>
        <fullName evidence="11">Serine/threonine protein kinase PrkC, regulator of stationary phase</fullName>
    </submittedName>
</protein>
<dbReference type="SUPFAM" id="SSF56112">
    <property type="entry name" value="Protein kinase-like (PK-like)"/>
    <property type="match status" value="1"/>
</dbReference>
<evidence type="ECO:0000256" key="8">
    <source>
        <dbReference type="PROSITE-ProRule" id="PRU10141"/>
    </source>
</evidence>
<dbReference type="PROSITE" id="PS00108">
    <property type="entry name" value="PROTEIN_KINASE_ST"/>
    <property type="match status" value="1"/>
</dbReference>
<keyword evidence="2" id="KW-0808">Transferase</keyword>
<reference evidence="11 12" key="1">
    <citation type="submission" date="2014-12" db="EMBL/GenBank/DDBJ databases">
        <title>Genome assembly of Enhygromyxa salina DSM 15201.</title>
        <authorList>
            <person name="Sharma G."/>
            <person name="Subramanian S."/>
        </authorList>
    </citation>
    <scope>NUCLEOTIDE SEQUENCE [LARGE SCALE GENOMIC DNA]</scope>
    <source>
        <strain evidence="11 12">DSM 15201</strain>
    </source>
</reference>
<feature type="region of interest" description="Disordered" evidence="9">
    <location>
        <begin position="355"/>
        <end position="382"/>
    </location>
</feature>
<dbReference type="PANTHER" id="PTHR43289">
    <property type="entry name" value="MITOGEN-ACTIVATED PROTEIN KINASE KINASE KINASE 20-RELATED"/>
    <property type="match status" value="1"/>
</dbReference>
<name>A0A0C1ZA56_9BACT</name>
<evidence type="ECO:0000256" key="2">
    <source>
        <dbReference type="ARBA" id="ARBA00022679"/>
    </source>
</evidence>
<dbReference type="Gene3D" id="1.10.510.10">
    <property type="entry name" value="Transferase(Phosphotransferase) domain 1"/>
    <property type="match status" value="1"/>
</dbReference>
<sequence length="595" mass="62494">MIHERYRIEGLLGRGGMGAVYKAHHVGLRRDVAIKVLHEGLSRDPSTAKRFDREAQSVSRLDHRNCVRVTDFGTTEAGVKYLVMELLEGAELEASLGQPWAPDKAVDTIVQMLEGLEHAHHFGIVHRDLKPENVFVTTDFRGDEIVKLVDFGIAKLIDDEGAKEQLTRAGMVFGTPRYMSPEQASGGKLDERTDLYAAGLILYQMLAGHPPFVSDDAATLLRMHILADPPALPPSVPAPLAQVVAKLLEKSRNDRRASAREVIDELTQLRPGLVGSASAPVPASPAVTGPSATPSMQTHAEVAGGSSAWQPAAPTHAPAPAHAPAHAPAPIAPPSPAPLAAPVSAPAVGPIAAPVGPHNPGPIPRPIPNPIGPGATPTLQEPNAATHGHQLAAHGGHPGHPHMAMITNYEPAPVRPAPTAPARPWLPWVIGAVAVMVALMAFGAGQALHPGHSEPAPSDKPGAAGSKLSGSALEGDAASPAARAGDPDAPDMDCSDRVCACHRTPECELSCERDCEVRCIDVGRCEITVGDDSVVACERVGSCAVQCLGDCEVQCPRGGCEVECSTTDKKGKQKRKKSKKCGDTYLCGRDCDDDD</sequence>
<keyword evidence="5 8" id="KW-0067">ATP-binding</keyword>
<evidence type="ECO:0000256" key="1">
    <source>
        <dbReference type="ARBA" id="ARBA00022527"/>
    </source>
</evidence>
<dbReference type="Pfam" id="PF00069">
    <property type="entry name" value="Pkinase"/>
    <property type="match status" value="1"/>
</dbReference>
<feature type="region of interest" description="Disordered" evidence="9">
    <location>
        <begin position="273"/>
        <end position="333"/>
    </location>
</feature>
<dbReference type="Gene3D" id="3.30.200.20">
    <property type="entry name" value="Phosphorylase Kinase, domain 1"/>
    <property type="match status" value="1"/>
</dbReference>
<dbReference type="CDD" id="cd14014">
    <property type="entry name" value="STKc_PknB_like"/>
    <property type="match status" value="1"/>
</dbReference>
<feature type="compositionally biased region" description="Low complexity" evidence="9">
    <location>
        <begin position="275"/>
        <end position="295"/>
    </location>
</feature>
<dbReference type="Proteomes" id="UP000031599">
    <property type="component" value="Unassembled WGS sequence"/>
</dbReference>
<evidence type="ECO:0000313" key="12">
    <source>
        <dbReference type="Proteomes" id="UP000031599"/>
    </source>
</evidence>
<dbReference type="EMBL" id="JMCC02000072">
    <property type="protein sequence ID" value="KIG14494.1"/>
    <property type="molecule type" value="Genomic_DNA"/>
</dbReference>
<evidence type="ECO:0000313" key="11">
    <source>
        <dbReference type="EMBL" id="KIG14494.1"/>
    </source>
</evidence>
<feature type="domain" description="Protein kinase" evidence="10">
    <location>
        <begin position="6"/>
        <end position="273"/>
    </location>
</feature>
<proteinExistence type="predicted"/>
<evidence type="ECO:0000256" key="9">
    <source>
        <dbReference type="SAM" id="MobiDB-lite"/>
    </source>
</evidence>
<dbReference type="AlphaFoldDB" id="A0A0C1ZA56"/>
<dbReference type="FunFam" id="3.30.200.20:FF:000035">
    <property type="entry name" value="Serine/threonine protein kinase Stk1"/>
    <property type="match status" value="1"/>
</dbReference>
<dbReference type="InterPro" id="IPR000719">
    <property type="entry name" value="Prot_kinase_dom"/>
</dbReference>
<gene>
    <name evidence="11" type="ORF">DB30_06721</name>
</gene>
<dbReference type="InterPro" id="IPR011009">
    <property type="entry name" value="Kinase-like_dom_sf"/>
</dbReference>
<feature type="compositionally biased region" description="Low complexity" evidence="9">
    <location>
        <begin position="311"/>
        <end position="329"/>
    </location>
</feature>
<dbReference type="GO" id="GO:0004674">
    <property type="term" value="F:protein serine/threonine kinase activity"/>
    <property type="evidence" value="ECO:0007669"/>
    <property type="project" value="UniProtKB-KW"/>
</dbReference>
<evidence type="ECO:0000256" key="5">
    <source>
        <dbReference type="ARBA" id="ARBA00022840"/>
    </source>
</evidence>
<dbReference type="SMART" id="SM00220">
    <property type="entry name" value="S_TKc"/>
    <property type="match status" value="1"/>
</dbReference>
<comment type="caution">
    <text evidence="11">The sequence shown here is derived from an EMBL/GenBank/DDBJ whole genome shotgun (WGS) entry which is preliminary data.</text>
</comment>
<evidence type="ECO:0000256" key="6">
    <source>
        <dbReference type="ARBA" id="ARBA00047899"/>
    </source>
</evidence>
<evidence type="ECO:0000256" key="4">
    <source>
        <dbReference type="ARBA" id="ARBA00022777"/>
    </source>
</evidence>
<dbReference type="PROSITE" id="PS00107">
    <property type="entry name" value="PROTEIN_KINASE_ATP"/>
    <property type="match status" value="1"/>
</dbReference>
<feature type="region of interest" description="Disordered" evidence="9">
    <location>
        <begin position="450"/>
        <end position="491"/>
    </location>
</feature>
<feature type="compositionally biased region" description="Pro residues" evidence="9">
    <location>
        <begin position="357"/>
        <end position="371"/>
    </location>
</feature>